<keyword evidence="8" id="KW-0119">Carbohydrate metabolism</keyword>
<sequence>MLLRVGLFATLFSAASYVSAHGWVQQIDIDSPENSYPGYLPSSDPYQDPVPDRIVRKIPGNGPVTDLSLIDIQCNGDANAGFATEPAALYTEVAAGSDVHLTWTAWPDTHIGPVITYMALAPESTNITEWMPGDDEVWFKIDEAGKTADGKWAATDLLAATDYVYTFTIPESLKPGQYIIRHEIIALHAATSYPGAQVYPSCIQVEVTGSGSAFPDSFVSFPGAYTRDTPGIVYDAYTNTGDYPIPGPAV</sequence>
<dbReference type="InterPro" id="IPR049892">
    <property type="entry name" value="AA9"/>
</dbReference>
<evidence type="ECO:0000256" key="11">
    <source>
        <dbReference type="ARBA" id="ARBA00045077"/>
    </source>
</evidence>
<dbReference type="EC" id="1.14.99.56" evidence="12"/>
<dbReference type="Gene3D" id="2.70.50.70">
    <property type="match status" value="1"/>
</dbReference>
<evidence type="ECO:0000313" key="15">
    <source>
        <dbReference type="EMBL" id="KAK7455884.1"/>
    </source>
</evidence>
<evidence type="ECO:0000259" key="14">
    <source>
        <dbReference type="Pfam" id="PF03443"/>
    </source>
</evidence>
<dbReference type="PANTHER" id="PTHR33353">
    <property type="entry name" value="PUTATIVE (AFU_ORTHOLOGUE AFUA_1G12560)-RELATED"/>
    <property type="match status" value="1"/>
</dbReference>
<keyword evidence="2" id="KW-0479">Metal-binding</keyword>
<evidence type="ECO:0000256" key="1">
    <source>
        <dbReference type="ARBA" id="ARBA00001973"/>
    </source>
</evidence>
<reference evidence="15 16" key="1">
    <citation type="submission" date="2024-01" db="EMBL/GenBank/DDBJ databases">
        <title>A draft genome for the cacao thread blight pathogen Marasmiellus scandens.</title>
        <authorList>
            <person name="Baruah I.K."/>
            <person name="Leung J."/>
            <person name="Bukari Y."/>
            <person name="Amoako-Attah I."/>
            <person name="Meinhardt L.W."/>
            <person name="Bailey B.A."/>
            <person name="Cohen S.P."/>
        </authorList>
    </citation>
    <scope>NUCLEOTIDE SEQUENCE [LARGE SCALE GENOMIC DNA]</scope>
    <source>
        <strain evidence="15 16">GH-19</strain>
    </source>
</reference>
<accession>A0ABR1JD26</accession>
<feature type="signal peptide" evidence="13">
    <location>
        <begin position="1"/>
        <end position="20"/>
    </location>
</feature>
<evidence type="ECO:0000256" key="9">
    <source>
        <dbReference type="ARBA" id="ARBA00023326"/>
    </source>
</evidence>
<evidence type="ECO:0000256" key="2">
    <source>
        <dbReference type="ARBA" id="ARBA00022723"/>
    </source>
</evidence>
<evidence type="ECO:0000256" key="7">
    <source>
        <dbReference type="ARBA" id="ARBA00023157"/>
    </source>
</evidence>
<evidence type="ECO:0000256" key="13">
    <source>
        <dbReference type="SAM" id="SignalP"/>
    </source>
</evidence>
<evidence type="ECO:0000256" key="5">
    <source>
        <dbReference type="ARBA" id="ARBA00023008"/>
    </source>
</evidence>
<organism evidence="15 16">
    <name type="scientific">Marasmiellus scandens</name>
    <dbReference type="NCBI Taxonomy" id="2682957"/>
    <lineage>
        <taxon>Eukaryota</taxon>
        <taxon>Fungi</taxon>
        <taxon>Dikarya</taxon>
        <taxon>Basidiomycota</taxon>
        <taxon>Agaricomycotina</taxon>
        <taxon>Agaricomycetes</taxon>
        <taxon>Agaricomycetidae</taxon>
        <taxon>Agaricales</taxon>
        <taxon>Marasmiineae</taxon>
        <taxon>Omphalotaceae</taxon>
        <taxon>Marasmiellus</taxon>
    </lineage>
</organism>
<keyword evidence="6" id="KW-0503">Monooxygenase</keyword>
<proteinExistence type="inferred from homology"/>
<keyword evidence="7" id="KW-1015">Disulfide bond</keyword>
<dbReference type="PANTHER" id="PTHR33353:SF6">
    <property type="entry name" value="ENDOGLUCANASE IV"/>
    <property type="match status" value="1"/>
</dbReference>
<comment type="catalytic activity">
    <reaction evidence="11">
        <text>[(1-&gt;4)-beta-D-glucosyl]n+m + reduced acceptor + O2 = 4-dehydro-beta-D-glucosyl-[(1-&gt;4)-beta-D-glucosyl]n-1 + [(1-&gt;4)-beta-D-glucosyl]m + acceptor + H2O.</text>
        <dbReference type="EC" id="1.14.99.56"/>
    </reaction>
</comment>
<feature type="chain" id="PRO_5045200830" description="lytic cellulose monooxygenase (C4-dehydrogenating)" evidence="13">
    <location>
        <begin position="21"/>
        <end position="250"/>
    </location>
</feature>
<evidence type="ECO:0000256" key="8">
    <source>
        <dbReference type="ARBA" id="ARBA00023277"/>
    </source>
</evidence>
<evidence type="ECO:0000256" key="6">
    <source>
        <dbReference type="ARBA" id="ARBA00023033"/>
    </source>
</evidence>
<dbReference type="EMBL" id="JBANRG010000022">
    <property type="protein sequence ID" value="KAK7455884.1"/>
    <property type="molecule type" value="Genomic_DNA"/>
</dbReference>
<keyword evidence="5" id="KW-0186">Copper</keyword>
<comment type="caution">
    <text evidence="15">The sequence shown here is derived from an EMBL/GenBank/DDBJ whole genome shotgun (WGS) entry which is preliminary data.</text>
</comment>
<evidence type="ECO:0000313" key="16">
    <source>
        <dbReference type="Proteomes" id="UP001498398"/>
    </source>
</evidence>
<evidence type="ECO:0000256" key="3">
    <source>
        <dbReference type="ARBA" id="ARBA00023001"/>
    </source>
</evidence>
<comment type="cofactor">
    <cofactor evidence="1">
        <name>Cu(2+)</name>
        <dbReference type="ChEBI" id="CHEBI:29036"/>
    </cofactor>
</comment>
<keyword evidence="13" id="KW-0732">Signal</keyword>
<keyword evidence="9" id="KW-0624">Polysaccharide degradation</keyword>
<name>A0ABR1JD26_9AGAR</name>
<dbReference type="Proteomes" id="UP001498398">
    <property type="component" value="Unassembled WGS sequence"/>
</dbReference>
<evidence type="ECO:0000256" key="12">
    <source>
        <dbReference type="ARBA" id="ARBA00047174"/>
    </source>
</evidence>
<evidence type="ECO:0000256" key="10">
    <source>
        <dbReference type="ARBA" id="ARBA00044502"/>
    </source>
</evidence>
<keyword evidence="3" id="KW-0136">Cellulose degradation</keyword>
<dbReference type="Pfam" id="PF03443">
    <property type="entry name" value="AA9"/>
    <property type="match status" value="1"/>
</dbReference>
<gene>
    <name evidence="15" type="ORF">VKT23_010921</name>
</gene>
<keyword evidence="4" id="KW-0560">Oxidoreductase</keyword>
<evidence type="ECO:0000256" key="4">
    <source>
        <dbReference type="ARBA" id="ARBA00023002"/>
    </source>
</evidence>
<feature type="domain" description="Auxiliary Activity family 9 catalytic" evidence="14">
    <location>
        <begin position="21"/>
        <end position="240"/>
    </location>
</feature>
<keyword evidence="16" id="KW-1185">Reference proteome</keyword>
<protein>
    <recommendedName>
        <fullName evidence="12">lytic cellulose monooxygenase (C4-dehydrogenating)</fullName>
        <ecNumber evidence="12">1.14.99.56</ecNumber>
    </recommendedName>
</protein>
<comment type="similarity">
    <text evidence="10">Belongs to the polysaccharide monooxygenase AA9 family.</text>
</comment>
<dbReference type="CDD" id="cd21175">
    <property type="entry name" value="LPMO_AA9"/>
    <property type="match status" value="1"/>
</dbReference>
<dbReference type="InterPro" id="IPR005103">
    <property type="entry name" value="AA9_LPMO"/>
</dbReference>